<feature type="binding site" evidence="12">
    <location>
        <begin position="76"/>
        <end position="77"/>
    </location>
    <ligand>
        <name>NAD(+)</name>
        <dbReference type="ChEBI" id="CHEBI:57540"/>
    </ligand>
</feature>
<dbReference type="CDD" id="cd17748">
    <property type="entry name" value="BRCT_DNA_ligase_like"/>
    <property type="match status" value="1"/>
</dbReference>
<evidence type="ECO:0000256" key="4">
    <source>
        <dbReference type="ARBA" id="ARBA00022723"/>
    </source>
</evidence>
<dbReference type="SMART" id="SM00278">
    <property type="entry name" value="HhH1"/>
    <property type="match status" value="4"/>
</dbReference>
<keyword evidence="8 12" id="KW-0520">NAD</keyword>
<evidence type="ECO:0000256" key="6">
    <source>
        <dbReference type="ARBA" id="ARBA00022833"/>
    </source>
</evidence>
<dbReference type="InterPro" id="IPR036420">
    <property type="entry name" value="BRCT_dom_sf"/>
</dbReference>
<dbReference type="SUPFAM" id="SSF56091">
    <property type="entry name" value="DNA ligase/mRNA capping enzyme, catalytic domain"/>
    <property type="match status" value="1"/>
</dbReference>
<feature type="binding site" evidence="12">
    <location>
        <position position="401"/>
    </location>
    <ligand>
        <name>Zn(2+)</name>
        <dbReference type="ChEBI" id="CHEBI:29105"/>
    </ligand>
</feature>
<feature type="domain" description="BRCT" evidence="14">
    <location>
        <begin position="580"/>
        <end position="656"/>
    </location>
</feature>
<dbReference type="EC" id="6.5.1.2" evidence="12"/>
<dbReference type="InterPro" id="IPR012340">
    <property type="entry name" value="NA-bd_OB-fold"/>
</dbReference>
<feature type="binding site" evidence="12">
    <location>
        <position position="285"/>
    </location>
    <ligand>
        <name>NAD(+)</name>
        <dbReference type="ChEBI" id="CHEBI:57540"/>
    </ligand>
</feature>
<protein>
    <recommendedName>
        <fullName evidence="12">DNA ligase</fullName>
        <ecNumber evidence="12">6.5.1.2</ecNumber>
    </recommendedName>
    <alternativeName>
        <fullName evidence="12">Polydeoxyribonucleotide synthase [NAD(+)]</fullName>
    </alternativeName>
</protein>
<dbReference type="InterPro" id="IPR003583">
    <property type="entry name" value="Hlx-hairpin-Hlx_DNA-bd_motif"/>
</dbReference>
<keyword evidence="10 12" id="KW-0464">Manganese</keyword>
<dbReference type="GO" id="GO:0003911">
    <property type="term" value="F:DNA ligase (NAD+) activity"/>
    <property type="evidence" value="ECO:0007669"/>
    <property type="project" value="UniProtKB-UniRule"/>
</dbReference>
<dbReference type="Pfam" id="PF01653">
    <property type="entry name" value="DNA_ligase_aden"/>
    <property type="match status" value="1"/>
</dbReference>
<feature type="binding site" evidence="12">
    <location>
        <position position="139"/>
    </location>
    <ligand>
        <name>NAD(+)</name>
        <dbReference type="ChEBI" id="CHEBI:57540"/>
    </ligand>
</feature>
<organism evidence="15 16">
    <name type="scientific">Fenollaria massiliensis</name>
    <dbReference type="NCBI Taxonomy" id="938288"/>
    <lineage>
        <taxon>Bacteria</taxon>
        <taxon>Bacillati</taxon>
        <taxon>Bacillota</taxon>
        <taxon>Clostridia</taxon>
        <taxon>Eubacteriales</taxon>
        <taxon>Fenollaria</taxon>
    </lineage>
</organism>
<keyword evidence="13" id="KW-0175">Coiled coil</keyword>
<feature type="active site" description="N6-AMP-lysine intermediate" evidence="12">
    <location>
        <position position="118"/>
    </location>
</feature>
<evidence type="ECO:0000256" key="3">
    <source>
        <dbReference type="ARBA" id="ARBA00022705"/>
    </source>
</evidence>
<comment type="function">
    <text evidence="1 12">DNA ligase that catalyzes the formation of phosphodiester linkages between 5'-phosphoryl and 3'-hydroxyl groups in double-stranded DNA using NAD as a coenzyme and as the energy source for the reaction. It is essential for DNA replication and repair of damaged DNA.</text>
</comment>
<dbReference type="SMART" id="SM00532">
    <property type="entry name" value="LIGANc"/>
    <property type="match status" value="1"/>
</dbReference>
<evidence type="ECO:0000256" key="5">
    <source>
        <dbReference type="ARBA" id="ARBA00022763"/>
    </source>
</evidence>
<dbReference type="Pfam" id="PF14520">
    <property type="entry name" value="HHH_5"/>
    <property type="match status" value="1"/>
</dbReference>
<dbReference type="Pfam" id="PF03120">
    <property type="entry name" value="OB_DNA_ligase"/>
    <property type="match status" value="1"/>
</dbReference>
<dbReference type="SUPFAM" id="SSF52113">
    <property type="entry name" value="BRCT domain"/>
    <property type="match status" value="1"/>
</dbReference>
<feature type="binding site" evidence="12">
    <location>
        <position position="417"/>
    </location>
    <ligand>
        <name>Zn(2+)</name>
        <dbReference type="ChEBI" id="CHEBI:29105"/>
    </ligand>
</feature>
<dbReference type="SMART" id="SM00292">
    <property type="entry name" value="BRCT"/>
    <property type="match status" value="1"/>
</dbReference>
<comment type="catalytic activity">
    <reaction evidence="11 12">
        <text>NAD(+) + (deoxyribonucleotide)n-3'-hydroxyl + 5'-phospho-(deoxyribonucleotide)m = (deoxyribonucleotide)n+m + AMP + beta-nicotinamide D-nucleotide.</text>
        <dbReference type="EC" id="6.5.1.2"/>
    </reaction>
</comment>
<keyword evidence="7 12" id="KW-0460">Magnesium</keyword>
<evidence type="ECO:0000256" key="13">
    <source>
        <dbReference type="SAM" id="Coils"/>
    </source>
</evidence>
<dbReference type="HAMAP" id="MF_01588">
    <property type="entry name" value="DNA_ligase_A"/>
    <property type="match status" value="1"/>
</dbReference>
<evidence type="ECO:0000256" key="11">
    <source>
        <dbReference type="ARBA" id="ARBA00034005"/>
    </source>
</evidence>
<evidence type="ECO:0000256" key="10">
    <source>
        <dbReference type="ARBA" id="ARBA00023211"/>
    </source>
</evidence>
<dbReference type="GO" id="GO:0006260">
    <property type="term" value="P:DNA replication"/>
    <property type="evidence" value="ECO:0007669"/>
    <property type="project" value="UniProtKB-KW"/>
</dbReference>
<dbReference type="RefSeq" id="WP_249242234.1">
    <property type="nucleotide sequence ID" value="NZ_CP096649.1"/>
</dbReference>
<dbReference type="NCBIfam" id="TIGR00575">
    <property type="entry name" value="dnlj"/>
    <property type="match status" value="1"/>
</dbReference>
<feature type="binding site" evidence="12">
    <location>
        <position position="116"/>
    </location>
    <ligand>
        <name>NAD(+)</name>
        <dbReference type="ChEBI" id="CHEBI:57540"/>
    </ligand>
</feature>
<sequence>MDRMEELIKKLEEYNYHYYVLDDPIVSDKEYDKLYDELVKLENETGTHLPYSPTQRVGDAVLDKFVKHTHLGRLWSLDKAQSFDALRDWREKNLRFIEGYNETHSDKLPKPEYILEYKFDGLTINLTYDEGILKMGATRGTGEVGEEIYEQVLTIKSIPLRVKYKGKFEVQGEGLMPLSKLKEYNENNEVQLKNARNAAAGALRNLDVKETEKRHLITYLYNIAYIEGKEFQTQEEIVAFIKDNALPVSKYHKKFSNMEDLLKEIEVQKEERLKQDFLTDGMVIKINDVKTQKLMGYTNKFPRFAIAYKFEALETSTRIIGVEWNVGRSAKVTPTALLEPVDIGGVTIKRATLNNLDDIKRKKLHLNERVLIRRSNDVIPEIMGPLKTDEEVYDIEQPKYCPYCHSKLYKEGVHYFCPNTLGCKPQLVKTIVHFASKEAMNIDGFSEKTAELFLEKLNIDQVSMLYDLKEEDLLKLDGFKEKKASNIISSIQNSKTVELKNFIYALSIANVGVKTSRDLAEHYKTIDNFLNASFDDLVAIEDVGDITANEIVSFLTDETSKKSIQSLFDHGIKVLDVEDSGDKSLEGLKFVLTGTLENYTRDELKNILENKGAKVQGSVSSKTDYVVVGENPGSKFDKAKTLNIKILHENDLKELI</sequence>
<evidence type="ECO:0000256" key="8">
    <source>
        <dbReference type="ARBA" id="ARBA00023027"/>
    </source>
</evidence>
<dbReference type="Proteomes" id="UP000831151">
    <property type="component" value="Chromosome"/>
</dbReference>
<dbReference type="InterPro" id="IPR001357">
    <property type="entry name" value="BRCT_dom"/>
</dbReference>
<feature type="binding site" evidence="12">
    <location>
        <begin position="28"/>
        <end position="32"/>
    </location>
    <ligand>
        <name>NAD(+)</name>
        <dbReference type="ChEBI" id="CHEBI:57540"/>
    </ligand>
</feature>
<dbReference type="AlphaFoldDB" id="A0A9E7DIN9"/>
<feature type="binding site" evidence="12">
    <location>
        <position position="173"/>
    </location>
    <ligand>
        <name>NAD(+)</name>
        <dbReference type="ChEBI" id="CHEBI:57540"/>
    </ligand>
</feature>
<dbReference type="PROSITE" id="PS50172">
    <property type="entry name" value="BRCT"/>
    <property type="match status" value="1"/>
</dbReference>
<dbReference type="SUPFAM" id="SSF50249">
    <property type="entry name" value="Nucleic acid-binding proteins"/>
    <property type="match status" value="1"/>
</dbReference>
<dbReference type="InterPro" id="IPR013840">
    <property type="entry name" value="DNAligase_N"/>
</dbReference>
<comment type="cofactor">
    <cofactor evidence="12">
        <name>Mg(2+)</name>
        <dbReference type="ChEBI" id="CHEBI:18420"/>
    </cofactor>
    <cofactor evidence="12">
        <name>Mn(2+)</name>
        <dbReference type="ChEBI" id="CHEBI:29035"/>
    </cofactor>
</comment>
<keyword evidence="16" id="KW-1185">Reference proteome</keyword>
<reference evidence="15" key="1">
    <citation type="submission" date="2022-04" db="EMBL/GenBank/DDBJ databases">
        <title>Complete genome sequences of Ezakiella coagulans and Fenollaria massiliensis.</title>
        <authorList>
            <person name="France M.T."/>
            <person name="Clifford J."/>
            <person name="Narina S."/>
            <person name="Rutt L."/>
            <person name="Ravel J."/>
        </authorList>
    </citation>
    <scope>NUCLEOTIDE SEQUENCE</scope>
    <source>
        <strain evidence="15">C0061C2</strain>
    </source>
</reference>
<keyword evidence="9 12" id="KW-0234">DNA repair</keyword>
<evidence type="ECO:0000313" key="15">
    <source>
        <dbReference type="EMBL" id="UQK58640.1"/>
    </source>
</evidence>
<evidence type="ECO:0000259" key="14">
    <source>
        <dbReference type="PROSITE" id="PS50172"/>
    </source>
</evidence>
<dbReference type="GO" id="GO:0005829">
    <property type="term" value="C:cytosol"/>
    <property type="evidence" value="ECO:0007669"/>
    <property type="project" value="TreeGrafter"/>
</dbReference>
<dbReference type="InterPro" id="IPR001679">
    <property type="entry name" value="DNA_ligase"/>
</dbReference>
<keyword evidence="4 12" id="KW-0479">Metal-binding</keyword>
<dbReference type="KEGG" id="fms:M1R53_05210"/>
<dbReference type="GO" id="GO:0046872">
    <property type="term" value="F:metal ion binding"/>
    <property type="evidence" value="ECO:0007669"/>
    <property type="project" value="UniProtKB-KW"/>
</dbReference>
<dbReference type="SUPFAM" id="SSF47781">
    <property type="entry name" value="RuvA domain 2-like"/>
    <property type="match status" value="1"/>
</dbReference>
<keyword evidence="5 12" id="KW-0227">DNA damage</keyword>
<dbReference type="Pfam" id="PF00533">
    <property type="entry name" value="BRCT"/>
    <property type="match status" value="1"/>
</dbReference>
<dbReference type="CDD" id="cd00114">
    <property type="entry name" value="LIGANc"/>
    <property type="match status" value="1"/>
</dbReference>
<name>A0A9E7DIN9_9FIRM</name>
<keyword evidence="2 12" id="KW-0436">Ligase</keyword>
<gene>
    <name evidence="12 15" type="primary">ligA</name>
    <name evidence="15" type="ORF">M1R53_05210</name>
</gene>
<dbReference type="GO" id="GO:0006281">
    <property type="term" value="P:DNA repair"/>
    <property type="evidence" value="ECO:0007669"/>
    <property type="project" value="UniProtKB-KW"/>
</dbReference>
<dbReference type="Gene3D" id="3.40.50.10190">
    <property type="entry name" value="BRCT domain"/>
    <property type="match status" value="1"/>
</dbReference>
<comment type="similarity">
    <text evidence="12">Belongs to the NAD-dependent DNA ligase family. LigA subfamily.</text>
</comment>
<proteinExistence type="inferred from homology"/>
<evidence type="ECO:0000256" key="12">
    <source>
        <dbReference type="HAMAP-Rule" id="MF_01588"/>
    </source>
</evidence>
<dbReference type="InterPro" id="IPR041663">
    <property type="entry name" value="DisA/LigA_HHH"/>
</dbReference>
<dbReference type="EMBL" id="CP096649">
    <property type="protein sequence ID" value="UQK58640.1"/>
    <property type="molecule type" value="Genomic_DNA"/>
</dbReference>
<dbReference type="Gene3D" id="3.30.470.30">
    <property type="entry name" value="DNA ligase/mRNA capping enzyme"/>
    <property type="match status" value="1"/>
</dbReference>
<dbReference type="Gene3D" id="1.10.150.20">
    <property type="entry name" value="5' to 3' exonuclease, C-terminal subdomain"/>
    <property type="match status" value="2"/>
</dbReference>
<evidence type="ECO:0000313" key="16">
    <source>
        <dbReference type="Proteomes" id="UP000831151"/>
    </source>
</evidence>
<dbReference type="GO" id="GO:0003677">
    <property type="term" value="F:DNA binding"/>
    <property type="evidence" value="ECO:0007669"/>
    <property type="project" value="InterPro"/>
</dbReference>
<keyword evidence="3 12" id="KW-0235">DNA replication</keyword>
<accession>A0A9E7DIN9</accession>
<dbReference type="Gene3D" id="2.40.50.140">
    <property type="entry name" value="Nucleic acid-binding proteins"/>
    <property type="match status" value="1"/>
</dbReference>
<dbReference type="PANTHER" id="PTHR23389:SF9">
    <property type="entry name" value="DNA LIGASE"/>
    <property type="match status" value="1"/>
</dbReference>
<dbReference type="PANTHER" id="PTHR23389">
    <property type="entry name" value="CHROMOSOME TRANSMISSION FIDELITY FACTOR 18"/>
    <property type="match status" value="1"/>
</dbReference>
<dbReference type="InterPro" id="IPR010994">
    <property type="entry name" value="RuvA_2-like"/>
</dbReference>
<dbReference type="Gene3D" id="1.10.287.610">
    <property type="entry name" value="Helix hairpin bin"/>
    <property type="match status" value="1"/>
</dbReference>
<evidence type="ECO:0000256" key="1">
    <source>
        <dbReference type="ARBA" id="ARBA00004067"/>
    </source>
</evidence>
<dbReference type="Pfam" id="PF12826">
    <property type="entry name" value="HHH_2"/>
    <property type="match status" value="1"/>
</dbReference>
<dbReference type="InterPro" id="IPR013839">
    <property type="entry name" value="DNAligase_adenylation"/>
</dbReference>
<feature type="binding site" evidence="12">
    <location>
        <position position="404"/>
    </location>
    <ligand>
        <name>Zn(2+)</name>
        <dbReference type="ChEBI" id="CHEBI:29105"/>
    </ligand>
</feature>
<dbReference type="InterPro" id="IPR004150">
    <property type="entry name" value="NAD_DNA_ligase_OB"/>
</dbReference>
<evidence type="ECO:0000256" key="2">
    <source>
        <dbReference type="ARBA" id="ARBA00022598"/>
    </source>
</evidence>
<keyword evidence="6 12" id="KW-0862">Zinc</keyword>
<feature type="coiled-coil region" evidence="13">
    <location>
        <begin position="178"/>
        <end position="212"/>
    </location>
</feature>
<evidence type="ECO:0000256" key="7">
    <source>
        <dbReference type="ARBA" id="ARBA00022842"/>
    </source>
</evidence>
<dbReference type="PIRSF" id="PIRSF001604">
    <property type="entry name" value="LigA"/>
    <property type="match status" value="1"/>
</dbReference>
<feature type="binding site" evidence="12">
    <location>
        <position position="423"/>
    </location>
    <ligand>
        <name>Zn(2+)</name>
        <dbReference type="ChEBI" id="CHEBI:29105"/>
    </ligand>
</feature>
<dbReference type="NCBIfam" id="NF005932">
    <property type="entry name" value="PRK07956.1"/>
    <property type="match status" value="1"/>
</dbReference>
<feature type="binding site" evidence="12">
    <location>
        <position position="309"/>
    </location>
    <ligand>
        <name>NAD(+)</name>
        <dbReference type="ChEBI" id="CHEBI:57540"/>
    </ligand>
</feature>
<evidence type="ECO:0000256" key="9">
    <source>
        <dbReference type="ARBA" id="ARBA00023204"/>
    </source>
</evidence>